<dbReference type="InterPro" id="IPR001667">
    <property type="entry name" value="DDH_dom"/>
</dbReference>
<keyword evidence="6" id="KW-0464">Manganese</keyword>
<dbReference type="GO" id="GO:0004427">
    <property type="term" value="F:inorganic diphosphate phosphatase activity"/>
    <property type="evidence" value="ECO:0007669"/>
    <property type="project" value="UniProtKB-EC"/>
</dbReference>
<dbReference type="NCBIfam" id="NF011445">
    <property type="entry name" value="PRK14869.2-1"/>
    <property type="match status" value="1"/>
</dbReference>
<dbReference type="SUPFAM" id="SSF64182">
    <property type="entry name" value="DHH phosphoesterases"/>
    <property type="match status" value="1"/>
</dbReference>
<dbReference type="Pfam" id="PF02833">
    <property type="entry name" value="DHHA2"/>
    <property type="match status" value="1"/>
</dbReference>
<dbReference type="PANTHER" id="PTHR12112:SF22">
    <property type="entry name" value="MANGANESE-DEPENDENT INORGANIC PYROPHOSPHATASE-RELATED"/>
    <property type="match status" value="1"/>
</dbReference>
<dbReference type="AlphaFoldDB" id="A0A518G369"/>
<dbReference type="GO" id="GO:0005737">
    <property type="term" value="C:cytoplasm"/>
    <property type="evidence" value="ECO:0007669"/>
    <property type="project" value="InterPro"/>
</dbReference>
<evidence type="ECO:0000256" key="9">
    <source>
        <dbReference type="PROSITE-ProRule" id="PRU00703"/>
    </source>
</evidence>
<dbReference type="NCBIfam" id="NF011448">
    <property type="entry name" value="PRK14869.2-4"/>
    <property type="match status" value="1"/>
</dbReference>
<comment type="subunit">
    <text evidence="2">Homohexamer.</text>
</comment>
<dbReference type="InterPro" id="IPR004097">
    <property type="entry name" value="DHHA2"/>
</dbReference>
<dbReference type="OrthoDB" id="9766150at2"/>
<organism evidence="11 12">
    <name type="scientific">Aureliella helgolandensis</name>
    <dbReference type="NCBI Taxonomy" id="2527968"/>
    <lineage>
        <taxon>Bacteria</taxon>
        <taxon>Pseudomonadati</taxon>
        <taxon>Planctomycetota</taxon>
        <taxon>Planctomycetia</taxon>
        <taxon>Pirellulales</taxon>
        <taxon>Pirellulaceae</taxon>
        <taxon>Aureliella</taxon>
    </lineage>
</organism>
<protein>
    <recommendedName>
        <fullName evidence="3">inorganic diphosphatase</fullName>
        <ecNumber evidence="3">3.6.1.1</ecNumber>
    </recommendedName>
    <alternativeName>
        <fullName evidence="7">Pyrophosphate phospho-hydrolase</fullName>
    </alternativeName>
</protein>
<evidence type="ECO:0000256" key="5">
    <source>
        <dbReference type="ARBA" id="ARBA00022801"/>
    </source>
</evidence>
<reference evidence="11 12" key="1">
    <citation type="submission" date="2019-02" db="EMBL/GenBank/DDBJ databases">
        <title>Deep-cultivation of Planctomycetes and their phenomic and genomic characterization uncovers novel biology.</title>
        <authorList>
            <person name="Wiegand S."/>
            <person name="Jogler M."/>
            <person name="Boedeker C."/>
            <person name="Pinto D."/>
            <person name="Vollmers J."/>
            <person name="Rivas-Marin E."/>
            <person name="Kohn T."/>
            <person name="Peeters S.H."/>
            <person name="Heuer A."/>
            <person name="Rast P."/>
            <person name="Oberbeckmann S."/>
            <person name="Bunk B."/>
            <person name="Jeske O."/>
            <person name="Meyerdierks A."/>
            <person name="Storesund J.E."/>
            <person name="Kallscheuer N."/>
            <person name="Luecker S."/>
            <person name="Lage O.M."/>
            <person name="Pohl T."/>
            <person name="Merkel B.J."/>
            <person name="Hornburger P."/>
            <person name="Mueller R.-W."/>
            <person name="Bruemmer F."/>
            <person name="Labrenz M."/>
            <person name="Spormann A.M."/>
            <person name="Op den Camp H."/>
            <person name="Overmann J."/>
            <person name="Amann R."/>
            <person name="Jetten M.S.M."/>
            <person name="Mascher T."/>
            <person name="Medema M.H."/>
            <person name="Devos D.P."/>
            <person name="Kaster A.-K."/>
            <person name="Ovreas L."/>
            <person name="Rohde M."/>
            <person name="Galperin M.Y."/>
            <person name="Jogler C."/>
        </authorList>
    </citation>
    <scope>NUCLEOTIDE SEQUENCE [LARGE SCALE GENOMIC DNA]</scope>
    <source>
        <strain evidence="11 12">Q31a</strain>
    </source>
</reference>
<dbReference type="InterPro" id="IPR000644">
    <property type="entry name" value="CBS_dom"/>
</dbReference>
<dbReference type="PANTHER" id="PTHR12112">
    <property type="entry name" value="BNIP - RELATED"/>
    <property type="match status" value="1"/>
</dbReference>
<dbReference type="PROSITE" id="PS51371">
    <property type="entry name" value="CBS"/>
    <property type="match status" value="2"/>
</dbReference>
<feature type="domain" description="CBS" evidence="10">
    <location>
        <begin position="72"/>
        <end position="129"/>
    </location>
</feature>
<sequence>MTVYVFGHRNPDTDAICAAIAYADYLQRTHLPDAVAACCGAPNRRTEYALRRARLMAPRIIMDVRPEVSDVCRTDPIVAYDDEVFQEVYERMSENKLGALPVLNREGKFLGLLTLLDLMKVIFEGDDDPIQARQVCSSVRKICDVLKGEFQHCDAPDEKAKVMVMVGAMSAEGFTKRLNQFHPSETLVVSGNRPTIQLPALERGVRVLVVTGAYELSPGLLQLAQLNRVTVIKSAFDTATTTMRIKSARRIESAIQTDCLAVSSKLPVADARKLVDRSRQNLFPVLDDKGKLFGVLSKSDLVNPPKPKLVLVDHNELSQAVQGADESEIVEVLDHHRVGGNLKSDHPIRFINEPVGSTCTLVAKQFRGAGLIPTPGIAICMASGIISDTLHLRSPTTTEVDRELLEWLKSFANIDLDDFVREFFEVGSALQSQPAARVVREDCKEFVDRGHRFSISQIEEIGFDLFWERSSELLEALVELTEERSLDFSALLVTDIVSNGSLLLMSHEPDFWEAINYPRLERNLYQLEDVVSRKKQLLPLISQLLENSLNSVGQSEAT</sequence>
<comment type="cofactor">
    <cofactor evidence="1">
        <name>Mn(2+)</name>
        <dbReference type="ChEBI" id="CHEBI:29035"/>
    </cofactor>
</comment>
<gene>
    <name evidence="11" type="ORF">Q31a_13460</name>
</gene>
<dbReference type="NCBIfam" id="NF011443">
    <property type="entry name" value="PRK14869.1-5"/>
    <property type="match status" value="1"/>
</dbReference>
<accession>A0A518G369</accession>
<dbReference type="Pfam" id="PF01368">
    <property type="entry name" value="DHH"/>
    <property type="match status" value="1"/>
</dbReference>
<evidence type="ECO:0000256" key="8">
    <source>
        <dbReference type="ARBA" id="ARBA00047820"/>
    </source>
</evidence>
<dbReference type="InterPro" id="IPR010766">
    <property type="entry name" value="DRTGG"/>
</dbReference>
<dbReference type="GO" id="GO:0046872">
    <property type="term" value="F:metal ion binding"/>
    <property type="evidence" value="ECO:0007669"/>
    <property type="project" value="UniProtKB-KW"/>
</dbReference>
<dbReference type="Gene3D" id="3.90.1640.10">
    <property type="entry name" value="inorganic pyrophosphatase (n-terminal core)"/>
    <property type="match status" value="2"/>
</dbReference>
<feature type="domain" description="CBS" evidence="10">
    <location>
        <begin position="255"/>
        <end position="311"/>
    </location>
</feature>
<evidence type="ECO:0000256" key="6">
    <source>
        <dbReference type="ARBA" id="ARBA00023211"/>
    </source>
</evidence>
<evidence type="ECO:0000313" key="11">
    <source>
        <dbReference type="EMBL" id="QDV23051.1"/>
    </source>
</evidence>
<dbReference type="RefSeq" id="WP_145075533.1">
    <property type="nucleotide sequence ID" value="NZ_CP036298.1"/>
</dbReference>
<evidence type="ECO:0000256" key="3">
    <source>
        <dbReference type="ARBA" id="ARBA00012146"/>
    </source>
</evidence>
<name>A0A518G369_9BACT</name>
<evidence type="ECO:0000256" key="4">
    <source>
        <dbReference type="ARBA" id="ARBA00022723"/>
    </source>
</evidence>
<dbReference type="SUPFAM" id="SSF75138">
    <property type="entry name" value="HprK N-terminal domain-like"/>
    <property type="match status" value="1"/>
</dbReference>
<keyword evidence="5 11" id="KW-0378">Hydrolase</keyword>
<dbReference type="SMART" id="SM01131">
    <property type="entry name" value="DHHA2"/>
    <property type="match status" value="1"/>
</dbReference>
<dbReference type="Gene3D" id="3.10.310.20">
    <property type="entry name" value="DHHA2 domain"/>
    <property type="match status" value="1"/>
</dbReference>
<dbReference type="SMART" id="SM00116">
    <property type="entry name" value="CBS"/>
    <property type="match status" value="2"/>
</dbReference>
<dbReference type="KEGG" id="ahel:Q31a_13460"/>
<keyword evidence="12" id="KW-1185">Reference proteome</keyword>
<dbReference type="EMBL" id="CP036298">
    <property type="protein sequence ID" value="QDV23051.1"/>
    <property type="molecule type" value="Genomic_DNA"/>
</dbReference>
<dbReference type="Proteomes" id="UP000318017">
    <property type="component" value="Chromosome"/>
</dbReference>
<dbReference type="Pfam" id="PF00571">
    <property type="entry name" value="CBS"/>
    <property type="match status" value="2"/>
</dbReference>
<evidence type="ECO:0000313" key="12">
    <source>
        <dbReference type="Proteomes" id="UP000318017"/>
    </source>
</evidence>
<keyword evidence="9" id="KW-0129">CBS domain</keyword>
<dbReference type="SUPFAM" id="SSF54631">
    <property type="entry name" value="CBS-domain pair"/>
    <property type="match status" value="1"/>
</dbReference>
<evidence type="ECO:0000256" key="1">
    <source>
        <dbReference type="ARBA" id="ARBA00001936"/>
    </source>
</evidence>
<proteinExistence type="predicted"/>
<dbReference type="InterPro" id="IPR038763">
    <property type="entry name" value="DHH_sf"/>
</dbReference>
<dbReference type="InterPro" id="IPR028979">
    <property type="entry name" value="Ser_kin/Pase_Hpr-like_N_sf"/>
</dbReference>
<dbReference type="InterPro" id="IPR046342">
    <property type="entry name" value="CBS_dom_sf"/>
</dbReference>
<dbReference type="InterPro" id="IPR038222">
    <property type="entry name" value="DHHA2_dom_sf"/>
</dbReference>
<dbReference type="Gene3D" id="3.40.1390.20">
    <property type="entry name" value="HprK N-terminal domain-like"/>
    <property type="match status" value="1"/>
</dbReference>
<evidence type="ECO:0000256" key="2">
    <source>
        <dbReference type="ARBA" id="ARBA00011643"/>
    </source>
</evidence>
<dbReference type="EC" id="3.6.1.1" evidence="3"/>
<dbReference type="Pfam" id="PF07085">
    <property type="entry name" value="DRTGG"/>
    <property type="match status" value="1"/>
</dbReference>
<evidence type="ECO:0000259" key="10">
    <source>
        <dbReference type="PROSITE" id="PS51371"/>
    </source>
</evidence>
<comment type="catalytic activity">
    <reaction evidence="8">
        <text>diphosphate + H2O = 2 phosphate + H(+)</text>
        <dbReference type="Rhea" id="RHEA:24576"/>
        <dbReference type="ChEBI" id="CHEBI:15377"/>
        <dbReference type="ChEBI" id="CHEBI:15378"/>
        <dbReference type="ChEBI" id="CHEBI:33019"/>
        <dbReference type="ChEBI" id="CHEBI:43474"/>
        <dbReference type="EC" id="3.6.1.1"/>
    </reaction>
</comment>
<evidence type="ECO:0000256" key="7">
    <source>
        <dbReference type="ARBA" id="ARBA00032535"/>
    </source>
</evidence>
<keyword evidence="4" id="KW-0479">Metal-binding</keyword>